<accession>A0A284RDT2</accession>
<dbReference type="GO" id="GO:0004497">
    <property type="term" value="F:monooxygenase activity"/>
    <property type="evidence" value="ECO:0007669"/>
    <property type="project" value="UniProtKB-KW"/>
</dbReference>
<protein>
    <submittedName>
        <fullName evidence="11">Related to cytochrome P450 CYP2 subfamily</fullName>
    </submittedName>
</protein>
<dbReference type="PANTHER" id="PTHR46300">
    <property type="entry name" value="P450, PUTATIVE (EUROFUNG)-RELATED-RELATED"/>
    <property type="match status" value="1"/>
</dbReference>
<dbReference type="PRINTS" id="PR00463">
    <property type="entry name" value="EP450I"/>
</dbReference>
<dbReference type="InterPro" id="IPR036396">
    <property type="entry name" value="Cyt_P450_sf"/>
</dbReference>
<comment type="similarity">
    <text evidence="3 10">Belongs to the cytochrome P450 family.</text>
</comment>
<evidence type="ECO:0000313" key="11">
    <source>
        <dbReference type="EMBL" id="SJL06921.1"/>
    </source>
</evidence>
<keyword evidence="6 10" id="KW-0560">Oxidoreductase</keyword>
<evidence type="ECO:0000256" key="8">
    <source>
        <dbReference type="ARBA" id="ARBA00023033"/>
    </source>
</evidence>
<evidence type="ECO:0000256" key="5">
    <source>
        <dbReference type="ARBA" id="ARBA00022723"/>
    </source>
</evidence>
<dbReference type="InterPro" id="IPR001128">
    <property type="entry name" value="Cyt_P450"/>
</dbReference>
<evidence type="ECO:0000256" key="6">
    <source>
        <dbReference type="ARBA" id="ARBA00023002"/>
    </source>
</evidence>
<dbReference type="GO" id="GO:0005506">
    <property type="term" value="F:iron ion binding"/>
    <property type="evidence" value="ECO:0007669"/>
    <property type="project" value="InterPro"/>
</dbReference>
<dbReference type="OrthoDB" id="2789670at2759"/>
<keyword evidence="12" id="KW-1185">Reference proteome</keyword>
<dbReference type="PANTHER" id="PTHR46300:SF7">
    <property type="entry name" value="P450, PUTATIVE (EUROFUNG)-RELATED"/>
    <property type="match status" value="1"/>
</dbReference>
<comment type="cofactor">
    <cofactor evidence="1 9">
        <name>heme</name>
        <dbReference type="ChEBI" id="CHEBI:30413"/>
    </cofactor>
</comment>
<dbReference type="GO" id="GO:0020037">
    <property type="term" value="F:heme binding"/>
    <property type="evidence" value="ECO:0007669"/>
    <property type="project" value="InterPro"/>
</dbReference>
<comment type="pathway">
    <text evidence="2">Secondary metabolite biosynthesis.</text>
</comment>
<feature type="binding site" description="axial binding residue" evidence="9">
    <location>
        <position position="440"/>
    </location>
    <ligand>
        <name>heme</name>
        <dbReference type="ChEBI" id="CHEBI:30413"/>
    </ligand>
    <ligandPart>
        <name>Fe</name>
        <dbReference type="ChEBI" id="CHEBI:18248"/>
    </ligandPart>
</feature>
<dbReference type="InterPro" id="IPR050364">
    <property type="entry name" value="Cytochrome_P450_fung"/>
</dbReference>
<keyword evidence="7 9" id="KW-0408">Iron</keyword>
<proteinExistence type="inferred from homology"/>
<evidence type="ECO:0000256" key="9">
    <source>
        <dbReference type="PIRSR" id="PIRSR602401-1"/>
    </source>
</evidence>
<reference evidence="12" key="1">
    <citation type="journal article" date="2017" name="Nat. Ecol. Evol.">
        <title>Genome expansion and lineage-specific genetic innovations in the forest pathogenic fungi Armillaria.</title>
        <authorList>
            <person name="Sipos G."/>
            <person name="Prasanna A.N."/>
            <person name="Walter M.C."/>
            <person name="O'Connor E."/>
            <person name="Balint B."/>
            <person name="Krizsan K."/>
            <person name="Kiss B."/>
            <person name="Hess J."/>
            <person name="Varga T."/>
            <person name="Slot J."/>
            <person name="Riley R."/>
            <person name="Boka B."/>
            <person name="Rigling D."/>
            <person name="Barry K."/>
            <person name="Lee J."/>
            <person name="Mihaltcheva S."/>
            <person name="LaButti K."/>
            <person name="Lipzen A."/>
            <person name="Waldron R."/>
            <person name="Moloney N.M."/>
            <person name="Sperisen C."/>
            <person name="Kredics L."/>
            <person name="Vagvoelgyi C."/>
            <person name="Patrignani A."/>
            <person name="Fitzpatrick D."/>
            <person name="Nagy I."/>
            <person name="Doyle S."/>
            <person name="Anderson J.B."/>
            <person name="Grigoriev I.V."/>
            <person name="Gueldener U."/>
            <person name="Muensterkoetter M."/>
            <person name="Nagy L.G."/>
        </authorList>
    </citation>
    <scope>NUCLEOTIDE SEQUENCE [LARGE SCALE GENOMIC DNA]</scope>
    <source>
        <strain evidence="12">C18/9</strain>
    </source>
</reference>
<dbReference type="Proteomes" id="UP000219338">
    <property type="component" value="Unassembled WGS sequence"/>
</dbReference>
<evidence type="ECO:0000256" key="1">
    <source>
        <dbReference type="ARBA" id="ARBA00001971"/>
    </source>
</evidence>
<dbReference type="PRINTS" id="PR00385">
    <property type="entry name" value="P450"/>
</dbReference>
<evidence type="ECO:0000256" key="4">
    <source>
        <dbReference type="ARBA" id="ARBA00022617"/>
    </source>
</evidence>
<dbReference type="STRING" id="47428.A0A284RDT2"/>
<name>A0A284RDT2_ARMOS</name>
<gene>
    <name evidence="11" type="ORF">ARMOST_10263</name>
</gene>
<dbReference type="GO" id="GO:0016705">
    <property type="term" value="F:oxidoreductase activity, acting on paired donors, with incorporation or reduction of molecular oxygen"/>
    <property type="evidence" value="ECO:0007669"/>
    <property type="project" value="InterPro"/>
</dbReference>
<dbReference type="CDD" id="cd11065">
    <property type="entry name" value="CYP64-like"/>
    <property type="match status" value="1"/>
</dbReference>
<dbReference type="InterPro" id="IPR017972">
    <property type="entry name" value="Cyt_P450_CS"/>
</dbReference>
<evidence type="ECO:0000256" key="3">
    <source>
        <dbReference type="ARBA" id="ARBA00010617"/>
    </source>
</evidence>
<dbReference type="EMBL" id="FUEG01000007">
    <property type="protein sequence ID" value="SJL06921.1"/>
    <property type="molecule type" value="Genomic_DNA"/>
</dbReference>
<keyword evidence="8 10" id="KW-0503">Monooxygenase</keyword>
<dbReference type="PROSITE" id="PS00086">
    <property type="entry name" value="CYTOCHROME_P450"/>
    <property type="match status" value="1"/>
</dbReference>
<dbReference type="Pfam" id="PF00067">
    <property type="entry name" value="p450"/>
    <property type="match status" value="1"/>
</dbReference>
<sequence>MSLKLSLSVLAPAAVGLAVGLLVVSRIVYRRKFITPNLPPGPRGLPIIGNVFDMPSSKQWLTYAEWGRQYGDICSVTLLGQPLVIINSSRVMEDLDRRGTIYSDRPKLEMGGELVGYSKTVVLMPYGAALRNYRKHIARLIGSVNAVGKYFEVEEEETRKFLRRLSTSPNDLSVQLRKLSGSLIMKMTYGIEILENNDPFVTLIEDANRNFNIASTPGQFLVDVFPALRFLPEWFPGGGFKTLAREWAKAFDDMVDVPYNFAWQQILTGTAPRSFVSAALENEEKITPEYIYEIKHTAGSLYGAGADTTVSAQHGFFLAMILHPEVQKRAQAEIDTVVGTDRLPGYADREQLPYVNAVVTESLRWHNVAPLGVPHRATEDGLVNGYLVPKGAIIVANLWNMLHDPEVYPDPFTFDPSRYIGKETQRDSRHAAFGFGRRVCPGMHLADASLYICIVMSLALFDITCVMEDRVPLVPVHENTSGTISHPKAYKYSLKPRSAKALSLISGSHVA</sequence>
<evidence type="ECO:0000256" key="7">
    <source>
        <dbReference type="ARBA" id="ARBA00023004"/>
    </source>
</evidence>
<dbReference type="SUPFAM" id="SSF48264">
    <property type="entry name" value="Cytochrome P450"/>
    <property type="match status" value="1"/>
</dbReference>
<dbReference type="AlphaFoldDB" id="A0A284RDT2"/>
<evidence type="ECO:0000256" key="10">
    <source>
        <dbReference type="RuleBase" id="RU000461"/>
    </source>
</evidence>
<organism evidence="11 12">
    <name type="scientific">Armillaria ostoyae</name>
    <name type="common">Armillaria root rot fungus</name>
    <dbReference type="NCBI Taxonomy" id="47428"/>
    <lineage>
        <taxon>Eukaryota</taxon>
        <taxon>Fungi</taxon>
        <taxon>Dikarya</taxon>
        <taxon>Basidiomycota</taxon>
        <taxon>Agaricomycotina</taxon>
        <taxon>Agaricomycetes</taxon>
        <taxon>Agaricomycetidae</taxon>
        <taxon>Agaricales</taxon>
        <taxon>Marasmiineae</taxon>
        <taxon>Physalacriaceae</taxon>
        <taxon>Armillaria</taxon>
    </lineage>
</organism>
<evidence type="ECO:0000313" key="12">
    <source>
        <dbReference type="Proteomes" id="UP000219338"/>
    </source>
</evidence>
<dbReference type="OMA" id="VPHMNLA"/>
<keyword evidence="5 9" id="KW-0479">Metal-binding</keyword>
<dbReference type="InterPro" id="IPR002401">
    <property type="entry name" value="Cyt_P450_E_grp-I"/>
</dbReference>
<evidence type="ECO:0000256" key="2">
    <source>
        <dbReference type="ARBA" id="ARBA00005179"/>
    </source>
</evidence>
<dbReference type="Gene3D" id="1.10.630.10">
    <property type="entry name" value="Cytochrome P450"/>
    <property type="match status" value="1"/>
</dbReference>
<keyword evidence="4 9" id="KW-0349">Heme</keyword>